<dbReference type="GeneID" id="54461600"/>
<protein>
    <submittedName>
        <fullName evidence="1 3">Uncharacterized protein</fullName>
    </submittedName>
</protein>
<reference evidence="3" key="2">
    <citation type="submission" date="2020-04" db="EMBL/GenBank/DDBJ databases">
        <authorList>
            <consortium name="NCBI Genome Project"/>
        </authorList>
    </citation>
    <scope>NUCLEOTIDE SEQUENCE</scope>
    <source>
        <strain evidence="3">CBS 304.34</strain>
    </source>
</reference>
<proteinExistence type="predicted"/>
<evidence type="ECO:0000313" key="1">
    <source>
        <dbReference type="EMBL" id="KAF2805817.1"/>
    </source>
</evidence>
<accession>A0A6A6YD96</accession>
<sequence length="66" mass="7405">MPVTSPTTRARVCRSCATRQFPLPVLAIVARATGWLQAYHYRFHHSKSSSMSSVLRIATPSQFNRA</sequence>
<evidence type="ECO:0000313" key="2">
    <source>
        <dbReference type="Proteomes" id="UP000504636"/>
    </source>
</evidence>
<name>A0A6A6YD96_9PEZI</name>
<dbReference type="EMBL" id="MU003708">
    <property type="protein sequence ID" value="KAF2805817.1"/>
    <property type="molecule type" value="Genomic_DNA"/>
</dbReference>
<dbReference type="RefSeq" id="XP_033572781.1">
    <property type="nucleotide sequence ID" value="XM_033720707.1"/>
</dbReference>
<evidence type="ECO:0000313" key="3">
    <source>
        <dbReference type="RefSeq" id="XP_033572781.1"/>
    </source>
</evidence>
<organism evidence="1">
    <name type="scientific">Mytilinidion resinicola</name>
    <dbReference type="NCBI Taxonomy" id="574789"/>
    <lineage>
        <taxon>Eukaryota</taxon>
        <taxon>Fungi</taxon>
        <taxon>Dikarya</taxon>
        <taxon>Ascomycota</taxon>
        <taxon>Pezizomycotina</taxon>
        <taxon>Dothideomycetes</taxon>
        <taxon>Pleosporomycetidae</taxon>
        <taxon>Mytilinidiales</taxon>
        <taxon>Mytilinidiaceae</taxon>
        <taxon>Mytilinidion</taxon>
    </lineage>
</organism>
<reference evidence="3" key="3">
    <citation type="submission" date="2025-04" db="UniProtKB">
        <authorList>
            <consortium name="RefSeq"/>
        </authorList>
    </citation>
    <scope>IDENTIFICATION</scope>
    <source>
        <strain evidence="3">CBS 304.34</strain>
    </source>
</reference>
<dbReference type="AlphaFoldDB" id="A0A6A6YD96"/>
<keyword evidence="2" id="KW-1185">Reference proteome</keyword>
<gene>
    <name evidence="1 3" type="ORF">BDZ99DRAFT_466171</name>
</gene>
<reference evidence="1 3" key="1">
    <citation type="journal article" date="2020" name="Stud. Mycol.">
        <title>101 Dothideomycetes genomes: a test case for predicting lifestyles and emergence of pathogens.</title>
        <authorList>
            <person name="Haridas S."/>
            <person name="Albert R."/>
            <person name="Binder M."/>
            <person name="Bloem J."/>
            <person name="Labutti K."/>
            <person name="Salamov A."/>
            <person name="Andreopoulos B."/>
            <person name="Baker S."/>
            <person name="Barry K."/>
            <person name="Bills G."/>
            <person name="Bluhm B."/>
            <person name="Cannon C."/>
            <person name="Castanera R."/>
            <person name="Culley D."/>
            <person name="Daum C."/>
            <person name="Ezra D."/>
            <person name="Gonzalez J."/>
            <person name="Henrissat B."/>
            <person name="Kuo A."/>
            <person name="Liang C."/>
            <person name="Lipzen A."/>
            <person name="Lutzoni F."/>
            <person name="Magnuson J."/>
            <person name="Mondo S."/>
            <person name="Nolan M."/>
            <person name="Ohm R."/>
            <person name="Pangilinan J."/>
            <person name="Park H.-J."/>
            <person name="Ramirez L."/>
            <person name="Alfaro M."/>
            <person name="Sun H."/>
            <person name="Tritt A."/>
            <person name="Yoshinaga Y."/>
            <person name="Zwiers L.-H."/>
            <person name="Turgeon B."/>
            <person name="Goodwin S."/>
            <person name="Spatafora J."/>
            <person name="Crous P."/>
            <person name="Grigoriev I."/>
        </authorList>
    </citation>
    <scope>NUCLEOTIDE SEQUENCE</scope>
    <source>
        <strain evidence="1 3">CBS 304.34</strain>
    </source>
</reference>
<dbReference type="Proteomes" id="UP000504636">
    <property type="component" value="Unplaced"/>
</dbReference>